<dbReference type="Proteomes" id="UP001305815">
    <property type="component" value="Chromosome"/>
</dbReference>
<gene>
    <name evidence="1" type="ORF">Lac1_15430</name>
</gene>
<sequence>MCVNLLSVNRTAPQKDGIIQETLYAKCPALPLKQPVLIQMEEPQMETYLKIGNSLWEWIYEPTGAQSKSGWRKEASLNV</sequence>
<organism evidence="1 2">
    <name type="scientific">Claveliimonas bilis</name>
    <dbReference type="NCBI Taxonomy" id="3028070"/>
    <lineage>
        <taxon>Bacteria</taxon>
        <taxon>Bacillati</taxon>
        <taxon>Bacillota</taxon>
        <taxon>Clostridia</taxon>
        <taxon>Lachnospirales</taxon>
        <taxon>Lachnospiraceae</taxon>
        <taxon>Claveliimonas</taxon>
    </lineage>
</organism>
<accession>A0ABM8I4Z0</accession>
<protein>
    <submittedName>
        <fullName evidence="1">Uncharacterized protein</fullName>
    </submittedName>
</protein>
<dbReference type="EMBL" id="AP027742">
    <property type="protein sequence ID" value="BDZ77360.1"/>
    <property type="molecule type" value="Genomic_DNA"/>
</dbReference>
<evidence type="ECO:0000313" key="1">
    <source>
        <dbReference type="EMBL" id="BDZ77360.1"/>
    </source>
</evidence>
<keyword evidence="2" id="KW-1185">Reference proteome</keyword>
<proteinExistence type="predicted"/>
<evidence type="ECO:0000313" key="2">
    <source>
        <dbReference type="Proteomes" id="UP001305815"/>
    </source>
</evidence>
<reference evidence="2" key="1">
    <citation type="journal article" date="2023" name="Int. J. Syst. Evol. Microbiol.">
        <title>Claveliimonas bilis gen. nov., sp. nov., deoxycholic acid-producing bacteria isolated from human faeces, and reclassification of Sellimonas monacensis Zenner et al. 2021 as Claveliimonas monacensis comb. nov.</title>
        <authorList>
            <person name="Hisatomi A."/>
            <person name="Kastawa N.W.E.P.G."/>
            <person name="Song I."/>
            <person name="Ohkuma M."/>
            <person name="Fukiya S."/>
            <person name="Sakamoto M."/>
        </authorList>
    </citation>
    <scope>NUCLEOTIDE SEQUENCE [LARGE SCALE GENOMIC DNA]</scope>
    <source>
        <strain evidence="2">12BBH14</strain>
    </source>
</reference>
<name>A0ABM8I4Z0_9FIRM</name>